<protein>
    <submittedName>
        <fullName evidence="2">NIPSNAP family containing protein</fullName>
    </submittedName>
</protein>
<evidence type="ECO:0000259" key="1">
    <source>
        <dbReference type="Pfam" id="PF07978"/>
    </source>
</evidence>
<dbReference type="InterPro" id="IPR011008">
    <property type="entry name" value="Dimeric_a/b-barrel"/>
</dbReference>
<dbReference type="Pfam" id="PF07978">
    <property type="entry name" value="NIPSNAP"/>
    <property type="match status" value="1"/>
</dbReference>
<sequence length="130" mass="14780" precursor="true">MTRRLLGLFVLLAGFAFAQNRVYELRTYTCNEGKLETLKARFRDHTIEIFKRHGMESVGYWVPQDGERSKTTLIYIISHASREAAKANWAAFSADPEWKKVAAASEVNGKILAKPPESVFLEPTDFSQLK</sequence>
<dbReference type="OrthoDB" id="9809695at2"/>
<dbReference type="STRING" id="234267.Acid_3876"/>
<dbReference type="eggNOG" id="COG5507">
    <property type="taxonomic scope" value="Bacteria"/>
</dbReference>
<dbReference type="SUPFAM" id="SSF54909">
    <property type="entry name" value="Dimeric alpha+beta barrel"/>
    <property type="match status" value="1"/>
</dbReference>
<dbReference type="Gene3D" id="3.30.70.100">
    <property type="match status" value="1"/>
</dbReference>
<dbReference type="EMBL" id="CP000473">
    <property type="protein sequence ID" value="ABJ84844.1"/>
    <property type="molecule type" value="Genomic_DNA"/>
</dbReference>
<proteinExistence type="predicted"/>
<dbReference type="HOGENOM" id="CLU_097061_0_0_0"/>
<feature type="domain" description="NIPSNAP" evidence="1">
    <location>
        <begin position="23"/>
        <end position="128"/>
    </location>
</feature>
<dbReference type="AlphaFoldDB" id="Q01ZS1"/>
<accession>Q01ZS1</accession>
<organism evidence="2">
    <name type="scientific">Solibacter usitatus (strain Ellin6076)</name>
    <dbReference type="NCBI Taxonomy" id="234267"/>
    <lineage>
        <taxon>Bacteria</taxon>
        <taxon>Pseudomonadati</taxon>
        <taxon>Acidobacteriota</taxon>
        <taxon>Terriglobia</taxon>
        <taxon>Bryobacterales</taxon>
        <taxon>Solibacteraceae</taxon>
        <taxon>Candidatus Solibacter</taxon>
    </lineage>
</organism>
<dbReference type="InParanoid" id="Q01ZS1"/>
<reference evidence="2" key="1">
    <citation type="submission" date="2006-10" db="EMBL/GenBank/DDBJ databases">
        <title>Complete sequence of Solibacter usitatus Ellin6076.</title>
        <authorList>
            <consortium name="US DOE Joint Genome Institute"/>
            <person name="Copeland A."/>
            <person name="Lucas S."/>
            <person name="Lapidus A."/>
            <person name="Barry K."/>
            <person name="Detter J.C."/>
            <person name="Glavina del Rio T."/>
            <person name="Hammon N."/>
            <person name="Israni S."/>
            <person name="Dalin E."/>
            <person name="Tice H."/>
            <person name="Pitluck S."/>
            <person name="Thompson L.S."/>
            <person name="Brettin T."/>
            <person name="Bruce D."/>
            <person name="Han C."/>
            <person name="Tapia R."/>
            <person name="Gilna P."/>
            <person name="Schmutz J."/>
            <person name="Larimer F."/>
            <person name="Land M."/>
            <person name="Hauser L."/>
            <person name="Kyrpides N."/>
            <person name="Mikhailova N."/>
            <person name="Janssen P.H."/>
            <person name="Kuske C.R."/>
            <person name="Richardson P."/>
        </authorList>
    </citation>
    <scope>NUCLEOTIDE SEQUENCE</scope>
    <source>
        <strain evidence="2">Ellin6076</strain>
    </source>
</reference>
<evidence type="ECO:0000313" key="2">
    <source>
        <dbReference type="EMBL" id="ABJ84844.1"/>
    </source>
</evidence>
<name>Q01ZS1_SOLUE</name>
<dbReference type="KEGG" id="sus:Acid_3876"/>
<dbReference type="InterPro" id="IPR012577">
    <property type="entry name" value="NIPSNAP"/>
</dbReference>
<gene>
    <name evidence="2" type="ordered locus">Acid_3876</name>
</gene>